<sequence>MIEIVNKIIWTSVVSLVIIILGGITLYLQPDKFEIVLSDGTIKAKYYSGVLRIYSGRYLAFKDEVRPYYWNGKGYIIMYKSSKCGFKYSNLSYSKDGDTTYVKQDICYVKGIQTRYFEITENKIKSSFEFKPFDNSTKTYFKWNFNSLDSIETKEVYLDKTNKESRAVMDFDIINDWEKEIENTVRVERFANGKLTIRTRIFKGYAFYDPEIILKEEENVTYTRSTETRCKDGVCSLVLYSGTRFVEEDNKWKRVENAKSLKDVWDVVYLENDTFHKIDIIDYNLSSITFDLSYDENSVNFSEYEHEIEEGKLKTKFKVIEILYDNVTEEFYENEIEYEVEVEESNKESFVYSGNPLDKKFKFGVSSITIKLQEPNTENLDDTWTNSGSTSSNFGSSLTLSFLGGAATSQRKLFITFNISSIPSSVNIIDSNLSLYMYQEGIDSGESYNSTACFYNTSWTELGLTWASTDDSKLILCGESYFLVEGPDPTPDAPNWINYAVTNIVNSSYNAGNINVSIVINATLISGDPLSFDDIDSRSKEYSADVTLRPFLNITYSEAPVAGPSLNCTIPNDWSATHVINLSKPCNLNISGYVGTMHFVGSGYWNLTTNISVSHFCFAKNVTRGNITWMGNSSARLNINGTC</sequence>
<evidence type="ECO:0000313" key="6">
    <source>
        <dbReference type="EMBL" id="KKN24745.1"/>
    </source>
</evidence>
<proteinExistence type="predicted"/>
<keyword evidence="4" id="KW-0472">Membrane</keyword>
<keyword evidence="3" id="KW-0732">Signal</keyword>
<comment type="caution">
    <text evidence="6">The sequence shown here is derived from an EMBL/GenBank/DDBJ whole genome shotgun (WGS) entry which is preliminary data.</text>
</comment>
<evidence type="ECO:0000256" key="4">
    <source>
        <dbReference type="SAM" id="Phobius"/>
    </source>
</evidence>
<dbReference type="NCBIfam" id="NF033679">
    <property type="entry name" value="DNRLRE_dom"/>
    <property type="match status" value="1"/>
</dbReference>
<feature type="transmembrane region" description="Helical" evidence="4">
    <location>
        <begin position="7"/>
        <end position="28"/>
    </location>
</feature>
<dbReference type="EMBL" id="LAZR01002859">
    <property type="protein sequence ID" value="KKN24745.1"/>
    <property type="molecule type" value="Genomic_DNA"/>
</dbReference>
<keyword evidence="2" id="KW-0964">Secreted</keyword>
<dbReference type="AlphaFoldDB" id="A0A0F9NZ04"/>
<protein>
    <recommendedName>
        <fullName evidence="5">Carbohydrate-binding module family 96 domain-containing protein</fullName>
    </recommendedName>
</protein>
<feature type="domain" description="Carbohydrate-binding module family 96" evidence="5">
    <location>
        <begin position="380"/>
        <end position="527"/>
    </location>
</feature>
<organism evidence="6">
    <name type="scientific">marine sediment metagenome</name>
    <dbReference type="NCBI Taxonomy" id="412755"/>
    <lineage>
        <taxon>unclassified sequences</taxon>
        <taxon>metagenomes</taxon>
        <taxon>ecological metagenomes</taxon>
    </lineage>
</organism>
<evidence type="ECO:0000256" key="1">
    <source>
        <dbReference type="ARBA" id="ARBA00004613"/>
    </source>
</evidence>
<dbReference type="InterPro" id="IPR055372">
    <property type="entry name" value="CBM96"/>
</dbReference>
<evidence type="ECO:0000256" key="3">
    <source>
        <dbReference type="ARBA" id="ARBA00022729"/>
    </source>
</evidence>
<name>A0A0F9NZ04_9ZZZZ</name>
<evidence type="ECO:0000256" key="2">
    <source>
        <dbReference type="ARBA" id="ARBA00022525"/>
    </source>
</evidence>
<comment type="subcellular location">
    <subcellularLocation>
        <location evidence="1">Secreted</location>
    </subcellularLocation>
</comment>
<reference evidence="6" key="1">
    <citation type="journal article" date="2015" name="Nature">
        <title>Complex archaea that bridge the gap between prokaryotes and eukaryotes.</title>
        <authorList>
            <person name="Spang A."/>
            <person name="Saw J.H."/>
            <person name="Jorgensen S.L."/>
            <person name="Zaremba-Niedzwiedzka K."/>
            <person name="Martijn J."/>
            <person name="Lind A.E."/>
            <person name="van Eijk R."/>
            <person name="Schleper C."/>
            <person name="Guy L."/>
            <person name="Ettema T.J."/>
        </authorList>
    </citation>
    <scope>NUCLEOTIDE SEQUENCE</scope>
</reference>
<evidence type="ECO:0000259" key="5">
    <source>
        <dbReference type="Pfam" id="PF24517"/>
    </source>
</evidence>
<accession>A0A0F9NZ04</accession>
<keyword evidence="4" id="KW-0812">Transmembrane</keyword>
<dbReference type="Pfam" id="PF24517">
    <property type="entry name" value="CBM96"/>
    <property type="match status" value="1"/>
</dbReference>
<dbReference type="GO" id="GO:0005576">
    <property type="term" value="C:extracellular region"/>
    <property type="evidence" value="ECO:0007669"/>
    <property type="project" value="UniProtKB-SubCell"/>
</dbReference>
<gene>
    <name evidence="6" type="ORF">LCGC14_0891710</name>
</gene>
<keyword evidence="4" id="KW-1133">Transmembrane helix</keyword>